<gene>
    <name evidence="4" type="ORF">C823_02132</name>
</gene>
<sequence length="167" mass="18806">MKKSVNTTIRKRICLILALCWMAVIFTFSARSADLSTQDSMSIGILFGRLIVPSFADLNSQMQISFADKIDHPIRKMAHATEYAILGFLLVGSYADADKKRKMTVWIPAVIGSLYAVSDELHQLFVPGRSCEIRDMLIDSCGVVAGTLMGYFIFVYWKNRKIRETGR</sequence>
<evidence type="ECO:0000256" key="1">
    <source>
        <dbReference type="SAM" id="Phobius"/>
    </source>
</evidence>
<feature type="domain" description="VanZ-like" evidence="3">
    <location>
        <begin position="15"/>
        <end position="151"/>
    </location>
</feature>
<dbReference type="InterPro" id="IPR016747">
    <property type="entry name" value="Phosphotransbutyrylase"/>
</dbReference>
<protein>
    <recommendedName>
        <fullName evidence="3">VanZ-like domain-containing protein</fullName>
    </recommendedName>
</protein>
<dbReference type="STRING" id="1235802.C823_02132"/>
<proteinExistence type="predicted"/>
<dbReference type="eggNOG" id="COG5652">
    <property type="taxonomic scope" value="Bacteria"/>
</dbReference>
<comment type="caution">
    <text evidence="4">The sequence shown here is derived from an EMBL/GenBank/DDBJ whole genome shotgun (WGS) entry which is preliminary data.</text>
</comment>
<evidence type="ECO:0000313" key="4">
    <source>
        <dbReference type="EMBL" id="EMZ27991.1"/>
    </source>
</evidence>
<reference evidence="4 5" key="1">
    <citation type="journal article" date="2014" name="Genome Announc.">
        <title>Draft genome sequences of the altered schaedler flora, a defined bacterial community from gnotobiotic mice.</title>
        <authorList>
            <person name="Wannemuehler M.J."/>
            <person name="Overstreet A.M."/>
            <person name="Ward D.V."/>
            <person name="Phillips G.J."/>
        </authorList>
    </citation>
    <scope>NUCLEOTIDE SEQUENCE [LARGE SCALE GENOMIC DNA]</scope>
    <source>
        <strain evidence="4 5">ASF492</strain>
    </source>
</reference>
<evidence type="ECO:0000259" key="3">
    <source>
        <dbReference type="Pfam" id="PF04892"/>
    </source>
</evidence>
<dbReference type="Proteomes" id="UP000012589">
    <property type="component" value="Unassembled WGS sequence"/>
</dbReference>
<keyword evidence="5" id="KW-1185">Reference proteome</keyword>
<dbReference type="OrthoDB" id="291892at2"/>
<evidence type="ECO:0000256" key="2">
    <source>
        <dbReference type="SAM" id="SignalP"/>
    </source>
</evidence>
<feature type="chain" id="PRO_5004113932" description="VanZ-like domain-containing protein" evidence="2">
    <location>
        <begin position="33"/>
        <end position="167"/>
    </location>
</feature>
<keyword evidence="1" id="KW-0812">Transmembrane</keyword>
<feature type="signal peptide" evidence="2">
    <location>
        <begin position="1"/>
        <end position="32"/>
    </location>
</feature>
<keyword evidence="1" id="KW-0472">Membrane</keyword>
<dbReference type="Pfam" id="PF04892">
    <property type="entry name" value="VanZ"/>
    <property type="match status" value="1"/>
</dbReference>
<organism evidence="4 5">
    <name type="scientific">Eubacterium plexicaudatum ASF492</name>
    <dbReference type="NCBI Taxonomy" id="1235802"/>
    <lineage>
        <taxon>Bacteria</taxon>
        <taxon>Bacillati</taxon>
        <taxon>Bacillota</taxon>
        <taxon>Clostridia</taxon>
        <taxon>Eubacteriales</taxon>
        <taxon>Eubacteriaceae</taxon>
        <taxon>Eubacterium</taxon>
    </lineage>
</organism>
<dbReference type="HOGENOM" id="CLU_096028_0_3_9"/>
<dbReference type="AlphaFoldDB" id="N2AIY8"/>
<dbReference type="PATRIC" id="fig|1235802.3.peg.2266"/>
<name>N2AIY8_9FIRM</name>
<dbReference type="InterPro" id="IPR006976">
    <property type="entry name" value="VanZ-like"/>
</dbReference>
<keyword evidence="1" id="KW-1133">Transmembrane helix</keyword>
<keyword evidence="2" id="KW-0732">Signal</keyword>
<evidence type="ECO:0000313" key="5">
    <source>
        <dbReference type="Proteomes" id="UP000012589"/>
    </source>
</evidence>
<dbReference type="PIRSF" id="PIRSF019083">
    <property type="entry name" value="UCP019083_VanZ"/>
    <property type="match status" value="1"/>
</dbReference>
<feature type="transmembrane region" description="Helical" evidence="1">
    <location>
        <begin position="136"/>
        <end position="157"/>
    </location>
</feature>
<dbReference type="NCBIfam" id="NF037970">
    <property type="entry name" value="vanZ_1"/>
    <property type="match status" value="1"/>
</dbReference>
<dbReference type="EMBL" id="AQFT01000066">
    <property type="protein sequence ID" value="EMZ27991.1"/>
    <property type="molecule type" value="Genomic_DNA"/>
</dbReference>
<accession>N2AIY8</accession>